<dbReference type="SUPFAM" id="SSF51604">
    <property type="entry name" value="Enolase C-terminal domain-like"/>
    <property type="match status" value="1"/>
</dbReference>
<sequence>MEFSYQTYQRSFQQPLQTRYGPWSIRRGLMVMLEDDAGNIGQGEIAPLSWFGSETWEQAQTYCQQLPRQLTDAHILSIPDRYPACQFGLGSAWEALHQNSVSASVFPEICGLLPTGSSALSAASKLWEQGYRTFKWKIGVDAIEQEQAIFRRLIVALPPQALLRLDANGGLTNESACRWLQLCDQVMDTLRIEYLEQPLPPEQLSAMLSLSQQFQTPLALDESVATLSQLQHCVQQGWNGIFVIKPAICGYPHRLRQFCQSHPIDAVFSSVFESEVGRQACLRLAAELSNPQRAIGFGVCHWLSPDE</sequence>
<dbReference type="SFLD" id="SFLDF00009">
    <property type="entry name" value="o-succinylbenzoate_synthase"/>
    <property type="match status" value="1"/>
</dbReference>
<evidence type="ECO:0000256" key="3">
    <source>
        <dbReference type="ARBA" id="ARBA00023239"/>
    </source>
</evidence>
<comment type="pathway">
    <text evidence="4">Quinol/quinone metabolism; 1,4-dihydroxy-2-naphthoate biosynthesis; 1,4-dihydroxy-2-naphthoate from chorismate: step 4/7.</text>
</comment>
<dbReference type="EMBL" id="CP000828">
    <property type="protein sequence ID" value="ABW28743.1"/>
    <property type="molecule type" value="Genomic_DNA"/>
</dbReference>
<name>B0C5M2_ACAM1</name>
<dbReference type="RefSeq" id="WP_012164122.1">
    <property type="nucleotide sequence ID" value="NC_009925.1"/>
</dbReference>
<feature type="active site" description="Proton acceptor" evidence="4">
    <location>
        <position position="245"/>
    </location>
</feature>
<evidence type="ECO:0000313" key="7">
    <source>
        <dbReference type="EMBL" id="ABW28743.1"/>
    </source>
</evidence>
<dbReference type="Proteomes" id="UP000000268">
    <property type="component" value="Chromosome"/>
</dbReference>
<reference evidence="7 8" key="1">
    <citation type="journal article" date="2008" name="Proc. Natl. Acad. Sci. U.S.A.">
        <title>Niche adaptation and genome expansion in the chlorophyll d-producing cyanobacterium Acaryochloris marina.</title>
        <authorList>
            <person name="Swingley W.D."/>
            <person name="Chen M."/>
            <person name="Cheung P.C."/>
            <person name="Conrad A.L."/>
            <person name="Dejesa L.C."/>
            <person name="Hao J."/>
            <person name="Honchak B.M."/>
            <person name="Karbach L.E."/>
            <person name="Kurdoglu A."/>
            <person name="Lahiri S."/>
            <person name="Mastrian S.D."/>
            <person name="Miyashita H."/>
            <person name="Page L."/>
            <person name="Ramakrishna P."/>
            <person name="Satoh S."/>
            <person name="Sattley W.M."/>
            <person name="Shimada Y."/>
            <person name="Taylor H.L."/>
            <person name="Tomo T."/>
            <person name="Tsuchiya T."/>
            <person name="Wang Z.T."/>
            <person name="Raymond J."/>
            <person name="Mimuro M."/>
            <person name="Blankenship R.E."/>
            <person name="Touchman J.W."/>
        </authorList>
    </citation>
    <scope>NUCLEOTIDE SEQUENCE [LARGE SCALE GENOMIC DNA]</scope>
    <source>
        <strain evidence="8">MBIC 11017</strain>
    </source>
</reference>
<dbReference type="GO" id="GO:0009234">
    <property type="term" value="P:menaquinone biosynthetic process"/>
    <property type="evidence" value="ECO:0007669"/>
    <property type="project" value="UniProtKB-UniRule"/>
</dbReference>
<evidence type="ECO:0000259" key="6">
    <source>
        <dbReference type="SMART" id="SM00922"/>
    </source>
</evidence>
<dbReference type="EC" id="4.2.1.113" evidence="4 5"/>
<dbReference type="Gene3D" id="3.30.390.10">
    <property type="entry name" value="Enolase-like, N-terminal domain"/>
    <property type="match status" value="1"/>
</dbReference>
<dbReference type="CDD" id="cd03320">
    <property type="entry name" value="OSBS"/>
    <property type="match status" value="1"/>
</dbReference>
<comment type="function">
    <text evidence="4">Converts 2-succinyl-6-hydroxy-2,4-cyclohexadiene-1-carboxylate (SHCHC) to 2-succinylbenzoate (OSB).</text>
</comment>
<feature type="active site" description="Proton donor" evidence="4">
    <location>
        <position position="137"/>
    </location>
</feature>
<dbReference type="InterPro" id="IPR010196">
    <property type="entry name" value="OSB_synthase_MenC1"/>
</dbReference>
<evidence type="ECO:0000256" key="1">
    <source>
        <dbReference type="ARBA" id="ARBA00022723"/>
    </source>
</evidence>
<dbReference type="GO" id="GO:0043748">
    <property type="term" value="F:O-succinylbenzoate synthase activity"/>
    <property type="evidence" value="ECO:0007669"/>
    <property type="project" value="UniProtKB-EC"/>
</dbReference>
<dbReference type="NCBIfam" id="NF002739">
    <property type="entry name" value="PRK02714.1"/>
    <property type="match status" value="1"/>
</dbReference>
<gene>
    <name evidence="4 7" type="primary">menC</name>
    <name evidence="7" type="ordered locus">AM1_3753</name>
</gene>
<dbReference type="KEGG" id="amr:AM1_3753"/>
<dbReference type="InterPro" id="IPR036849">
    <property type="entry name" value="Enolase-like_C_sf"/>
</dbReference>
<dbReference type="AlphaFoldDB" id="B0C5M2"/>
<keyword evidence="2 4" id="KW-0460">Magnesium</keyword>
<dbReference type="SMART" id="SM00922">
    <property type="entry name" value="MR_MLE"/>
    <property type="match status" value="1"/>
</dbReference>
<protein>
    <recommendedName>
        <fullName evidence="4 5">o-succinylbenzoate synthase</fullName>
        <shortName evidence="4">OSB synthase</shortName>
        <shortName evidence="4">OSBS</shortName>
        <ecNumber evidence="4 5">4.2.1.113</ecNumber>
    </recommendedName>
    <alternativeName>
        <fullName evidence="4">4-(2'-carboxyphenyl)-4-oxybutyric acid synthase</fullName>
    </alternativeName>
    <alternativeName>
        <fullName evidence="4">o-succinylbenzoic acid synthase</fullName>
    </alternativeName>
</protein>
<dbReference type="OrthoDB" id="9802699at2"/>
<dbReference type="NCBIfam" id="TIGR01927">
    <property type="entry name" value="menC_gam_Gplu"/>
    <property type="match status" value="1"/>
</dbReference>
<dbReference type="STRING" id="329726.AM1_3753"/>
<comment type="cofactor">
    <cofactor evidence="4">
        <name>a divalent metal cation</name>
        <dbReference type="ChEBI" id="CHEBI:60240"/>
    </cofactor>
</comment>
<keyword evidence="8" id="KW-1185">Reference proteome</keyword>
<dbReference type="InterPro" id="IPR029017">
    <property type="entry name" value="Enolase-like_N"/>
</dbReference>
<evidence type="ECO:0000256" key="4">
    <source>
        <dbReference type="HAMAP-Rule" id="MF_00470"/>
    </source>
</evidence>
<dbReference type="UniPathway" id="UPA01057">
    <property type="reaction ID" value="UER00165"/>
</dbReference>
<dbReference type="GO" id="GO:0042372">
    <property type="term" value="P:phylloquinone biosynthetic process"/>
    <property type="evidence" value="ECO:0007669"/>
    <property type="project" value="UniProtKB-UniRule"/>
</dbReference>
<feature type="binding site" evidence="4">
    <location>
        <position position="196"/>
    </location>
    <ligand>
        <name>Mg(2+)</name>
        <dbReference type="ChEBI" id="CHEBI:18420"/>
    </ligand>
</feature>
<dbReference type="InterPro" id="IPR041338">
    <property type="entry name" value="OSBS_N"/>
</dbReference>
<dbReference type="SFLD" id="SFLDS00001">
    <property type="entry name" value="Enolase"/>
    <property type="match status" value="1"/>
</dbReference>
<dbReference type="Gene3D" id="3.20.20.120">
    <property type="entry name" value="Enolase-like C-terminal domain"/>
    <property type="match status" value="1"/>
</dbReference>
<evidence type="ECO:0000256" key="5">
    <source>
        <dbReference type="NCBIfam" id="TIGR01927"/>
    </source>
</evidence>
<dbReference type="SUPFAM" id="SSF54826">
    <property type="entry name" value="Enolase N-terminal domain-like"/>
    <property type="match status" value="1"/>
</dbReference>
<accession>B0C5M2</accession>
<dbReference type="PANTHER" id="PTHR48073:SF2">
    <property type="entry name" value="O-SUCCINYLBENZOATE SYNTHASE"/>
    <property type="match status" value="1"/>
</dbReference>
<dbReference type="HOGENOM" id="CLU_030273_0_2_3"/>
<dbReference type="PANTHER" id="PTHR48073">
    <property type="entry name" value="O-SUCCINYLBENZOATE SYNTHASE-RELATED"/>
    <property type="match status" value="1"/>
</dbReference>
<dbReference type="GO" id="GO:0000287">
    <property type="term" value="F:magnesium ion binding"/>
    <property type="evidence" value="ECO:0007669"/>
    <property type="project" value="UniProtKB-UniRule"/>
</dbReference>
<dbReference type="Pfam" id="PF13378">
    <property type="entry name" value="MR_MLE_C"/>
    <property type="match status" value="1"/>
</dbReference>
<feature type="domain" description="Mandelate racemase/muconate lactonizing enzyme C-terminal" evidence="6">
    <location>
        <begin position="116"/>
        <end position="217"/>
    </location>
</feature>
<keyword evidence="3 4" id="KW-0456">Lyase</keyword>
<dbReference type="Pfam" id="PF21508">
    <property type="entry name" value="MenC_N"/>
    <property type="match status" value="1"/>
</dbReference>
<feature type="binding site" evidence="4">
    <location>
        <position position="166"/>
    </location>
    <ligand>
        <name>Mg(2+)</name>
        <dbReference type="ChEBI" id="CHEBI:18420"/>
    </ligand>
</feature>
<keyword evidence="1 4" id="KW-0479">Metal-binding</keyword>
<dbReference type="InterPro" id="IPR029065">
    <property type="entry name" value="Enolase_C-like"/>
</dbReference>
<dbReference type="SFLD" id="SFLDG00180">
    <property type="entry name" value="muconate_cycloisomerase"/>
    <property type="match status" value="1"/>
</dbReference>
<dbReference type="eggNOG" id="COG4948">
    <property type="taxonomic scope" value="Bacteria"/>
</dbReference>
<dbReference type="HAMAP" id="MF_00470">
    <property type="entry name" value="MenC_1"/>
    <property type="match status" value="1"/>
</dbReference>
<organism evidence="7 8">
    <name type="scientific">Acaryochloris marina (strain MBIC 11017)</name>
    <dbReference type="NCBI Taxonomy" id="329726"/>
    <lineage>
        <taxon>Bacteria</taxon>
        <taxon>Bacillati</taxon>
        <taxon>Cyanobacteriota</taxon>
        <taxon>Cyanophyceae</taxon>
        <taxon>Acaryochloridales</taxon>
        <taxon>Acaryochloridaceae</taxon>
        <taxon>Acaryochloris</taxon>
    </lineage>
</organism>
<dbReference type="InterPro" id="IPR013342">
    <property type="entry name" value="Mandelate_racemase_C"/>
</dbReference>
<evidence type="ECO:0000313" key="8">
    <source>
        <dbReference type="Proteomes" id="UP000000268"/>
    </source>
</evidence>
<dbReference type="UniPathway" id="UPA00995"/>
<evidence type="ECO:0000256" key="2">
    <source>
        <dbReference type="ARBA" id="ARBA00022842"/>
    </source>
</evidence>
<comment type="catalytic activity">
    <reaction evidence="4">
        <text>(1R,6R)-6-hydroxy-2-succinyl-cyclohexa-2,4-diene-1-carboxylate = 2-succinylbenzoate + H2O</text>
        <dbReference type="Rhea" id="RHEA:10196"/>
        <dbReference type="ChEBI" id="CHEBI:15377"/>
        <dbReference type="ChEBI" id="CHEBI:18325"/>
        <dbReference type="ChEBI" id="CHEBI:58689"/>
        <dbReference type="EC" id="4.2.1.113"/>
    </reaction>
</comment>
<comment type="similarity">
    <text evidence="4">Belongs to the mandelate racemase/muconate lactonizing enzyme family. MenC type 1 subfamily.</text>
</comment>
<feature type="binding site" evidence="4">
    <location>
        <position position="221"/>
    </location>
    <ligand>
        <name>Mg(2+)</name>
        <dbReference type="ChEBI" id="CHEBI:18420"/>
    </ligand>
</feature>
<comment type="pathway">
    <text evidence="4">Cofactor biosynthesis; phylloquinone biosynthesis.</text>
</comment>
<proteinExistence type="inferred from homology"/>